<dbReference type="PROSITE" id="PS51257">
    <property type="entry name" value="PROKAR_LIPOPROTEIN"/>
    <property type="match status" value="1"/>
</dbReference>
<protein>
    <recommendedName>
        <fullName evidence="5">Lipoprotein</fullName>
    </recommendedName>
</protein>
<reference evidence="4" key="1">
    <citation type="journal article" date="2019" name="Int. J. Syst. Evol. Microbiol.">
        <title>The Global Catalogue of Microorganisms (GCM) 10K type strain sequencing project: providing services to taxonomists for standard genome sequencing and annotation.</title>
        <authorList>
            <consortium name="The Broad Institute Genomics Platform"/>
            <consortium name="The Broad Institute Genome Sequencing Center for Infectious Disease"/>
            <person name="Wu L."/>
            <person name="Ma J."/>
        </authorList>
    </citation>
    <scope>NUCLEOTIDE SEQUENCE [LARGE SCALE GENOMIC DNA]</scope>
    <source>
        <strain evidence="4">JCM 11574</strain>
    </source>
</reference>
<feature type="compositionally biased region" description="Polar residues" evidence="1">
    <location>
        <begin position="63"/>
        <end position="105"/>
    </location>
</feature>
<name>A0ABP6NBQ5_9ACTN</name>
<evidence type="ECO:0000313" key="4">
    <source>
        <dbReference type="Proteomes" id="UP001500893"/>
    </source>
</evidence>
<accession>A0ABP6NBQ5</accession>
<organism evidence="3 4">
    <name type="scientific">Streptomyces rameus</name>
    <dbReference type="NCBI Taxonomy" id="68261"/>
    <lineage>
        <taxon>Bacteria</taxon>
        <taxon>Bacillati</taxon>
        <taxon>Actinomycetota</taxon>
        <taxon>Actinomycetes</taxon>
        <taxon>Kitasatosporales</taxon>
        <taxon>Streptomycetaceae</taxon>
        <taxon>Streptomyces</taxon>
    </lineage>
</organism>
<keyword evidence="2" id="KW-0732">Signal</keyword>
<evidence type="ECO:0000256" key="2">
    <source>
        <dbReference type="SAM" id="SignalP"/>
    </source>
</evidence>
<feature type="compositionally biased region" description="Acidic residues" evidence="1">
    <location>
        <begin position="47"/>
        <end position="61"/>
    </location>
</feature>
<comment type="caution">
    <text evidence="3">The sequence shown here is derived from an EMBL/GenBank/DDBJ whole genome shotgun (WGS) entry which is preliminary data.</text>
</comment>
<evidence type="ECO:0000256" key="1">
    <source>
        <dbReference type="SAM" id="MobiDB-lite"/>
    </source>
</evidence>
<proteinExistence type="predicted"/>
<dbReference type="RefSeq" id="WP_345051906.1">
    <property type="nucleotide sequence ID" value="NZ_BAAAVM010000038.1"/>
</dbReference>
<sequence length="234" mass="25218">MKTKMRRYAVAVLLVGGCSLVSCGTQHADAARTDSTAPRASAADRECDVEDSPVATEDDQGLPDTTSDDQGLPDTTSDDQGLPDTTSDDQGVPDTTSDDQGLPDTTSDDYQELPDTTSDDQGPPAGDTTEDDQGVPSAGPHRWFSMTREFRDYLRTGAPKADAAIAAHVGKVCVRTPEGDGRTEADVWVDYGVWEDDKLNRATRAFAHWRQSVYGDHGHVTVLAPAKMDAERSW</sequence>
<keyword evidence="4" id="KW-1185">Reference proteome</keyword>
<gene>
    <name evidence="3" type="ORF">GCM10010521_32170</name>
</gene>
<evidence type="ECO:0000313" key="3">
    <source>
        <dbReference type="EMBL" id="GAA3142984.1"/>
    </source>
</evidence>
<feature type="region of interest" description="Disordered" evidence="1">
    <location>
        <begin position="27"/>
        <end position="142"/>
    </location>
</feature>
<feature type="signal peptide" evidence="2">
    <location>
        <begin position="1"/>
        <end position="28"/>
    </location>
</feature>
<feature type="chain" id="PRO_5045085591" description="Lipoprotein" evidence="2">
    <location>
        <begin position="29"/>
        <end position="234"/>
    </location>
</feature>
<dbReference type="EMBL" id="BAAAVM010000038">
    <property type="protein sequence ID" value="GAA3142984.1"/>
    <property type="molecule type" value="Genomic_DNA"/>
</dbReference>
<dbReference type="Proteomes" id="UP001500893">
    <property type="component" value="Unassembled WGS sequence"/>
</dbReference>
<evidence type="ECO:0008006" key="5">
    <source>
        <dbReference type="Google" id="ProtNLM"/>
    </source>
</evidence>